<evidence type="ECO:0000256" key="7">
    <source>
        <dbReference type="SAM" id="SignalP"/>
    </source>
</evidence>
<dbReference type="GO" id="GO:0004558">
    <property type="term" value="F:alpha-1,4-glucosidase activity"/>
    <property type="evidence" value="ECO:0007669"/>
    <property type="project" value="UniProtKB-EC"/>
</dbReference>
<accession>A0A310S8T8</accession>
<dbReference type="AlphaFoldDB" id="A0A310S8T8"/>
<keyword evidence="5" id="KW-0378">Hydrolase</keyword>
<dbReference type="OrthoDB" id="1740265at2759"/>
<feature type="chain" id="PRO_5016251274" description="alpha-glucosidase" evidence="7">
    <location>
        <begin position="18"/>
        <end position="610"/>
    </location>
</feature>
<keyword evidence="7" id="KW-0732">Signal</keyword>
<keyword evidence="10" id="KW-1185">Reference proteome</keyword>
<feature type="domain" description="Glycosyl hydrolase family 13 catalytic" evidence="8">
    <location>
        <begin position="36"/>
        <end position="415"/>
    </location>
</feature>
<dbReference type="InterPro" id="IPR017853">
    <property type="entry name" value="GH"/>
</dbReference>
<dbReference type="SUPFAM" id="SSF51445">
    <property type="entry name" value="(Trans)glycosidases"/>
    <property type="match status" value="1"/>
</dbReference>
<name>A0A310S8T8_9HYME</name>
<feature type="signal peptide" evidence="7">
    <location>
        <begin position="1"/>
        <end position="17"/>
    </location>
</feature>
<dbReference type="InterPro" id="IPR045857">
    <property type="entry name" value="O16G_dom_2"/>
</dbReference>
<evidence type="ECO:0000256" key="6">
    <source>
        <dbReference type="SAM" id="MobiDB-lite"/>
    </source>
</evidence>
<dbReference type="Gene3D" id="3.20.20.80">
    <property type="entry name" value="Glycosidases"/>
    <property type="match status" value="1"/>
</dbReference>
<protein>
    <recommendedName>
        <fullName evidence="3">alpha-glucosidase</fullName>
        <ecNumber evidence="3">3.2.1.20</ecNumber>
    </recommendedName>
</protein>
<dbReference type="Proteomes" id="UP000250275">
    <property type="component" value="Unassembled WGS sequence"/>
</dbReference>
<dbReference type="EC" id="3.2.1.20" evidence="3"/>
<dbReference type="Gene3D" id="3.90.400.10">
    <property type="entry name" value="Oligo-1,6-glucosidase, Domain 2"/>
    <property type="match status" value="1"/>
</dbReference>
<dbReference type="PANTHER" id="PTHR10357:SF179">
    <property type="entry name" value="NEUTRAL AND BASIC AMINO ACID TRANSPORT PROTEIN RBAT"/>
    <property type="match status" value="1"/>
</dbReference>
<evidence type="ECO:0000256" key="3">
    <source>
        <dbReference type="ARBA" id="ARBA00012741"/>
    </source>
</evidence>
<dbReference type="PANTHER" id="PTHR10357">
    <property type="entry name" value="ALPHA-AMYLASE FAMILY MEMBER"/>
    <property type="match status" value="1"/>
</dbReference>
<evidence type="ECO:0000256" key="5">
    <source>
        <dbReference type="ARBA" id="ARBA00023295"/>
    </source>
</evidence>
<dbReference type="FunFam" id="3.90.400.10:FF:000001">
    <property type="entry name" value="Maltase A3, isoform A"/>
    <property type="match status" value="1"/>
</dbReference>
<evidence type="ECO:0000313" key="9">
    <source>
        <dbReference type="EMBL" id="OAD52781.1"/>
    </source>
</evidence>
<keyword evidence="4" id="KW-0325">Glycoprotein</keyword>
<dbReference type="GO" id="GO:0005975">
    <property type="term" value="P:carbohydrate metabolic process"/>
    <property type="evidence" value="ECO:0007669"/>
    <property type="project" value="InterPro"/>
</dbReference>
<proteinExistence type="inferred from homology"/>
<organism evidence="9 10">
    <name type="scientific">Eufriesea mexicana</name>
    <dbReference type="NCBI Taxonomy" id="516756"/>
    <lineage>
        <taxon>Eukaryota</taxon>
        <taxon>Metazoa</taxon>
        <taxon>Ecdysozoa</taxon>
        <taxon>Arthropoda</taxon>
        <taxon>Hexapoda</taxon>
        <taxon>Insecta</taxon>
        <taxon>Pterygota</taxon>
        <taxon>Neoptera</taxon>
        <taxon>Endopterygota</taxon>
        <taxon>Hymenoptera</taxon>
        <taxon>Apocrita</taxon>
        <taxon>Aculeata</taxon>
        <taxon>Apoidea</taxon>
        <taxon>Anthophila</taxon>
        <taxon>Apidae</taxon>
        <taxon>Eufriesea</taxon>
    </lineage>
</organism>
<evidence type="ECO:0000256" key="4">
    <source>
        <dbReference type="ARBA" id="ARBA00023180"/>
    </source>
</evidence>
<reference evidence="9 10" key="1">
    <citation type="submission" date="2015-07" db="EMBL/GenBank/DDBJ databases">
        <title>The genome of Eufriesea mexicana.</title>
        <authorList>
            <person name="Pan H."/>
            <person name="Kapheim K."/>
        </authorList>
    </citation>
    <scope>NUCLEOTIDE SEQUENCE [LARGE SCALE GENOMIC DNA]</scope>
    <source>
        <strain evidence="9">0111107269</strain>
        <tissue evidence="9">Whole body</tissue>
    </source>
</reference>
<dbReference type="EMBL" id="KQ769895">
    <property type="protein sequence ID" value="OAD52781.1"/>
    <property type="molecule type" value="Genomic_DNA"/>
</dbReference>
<gene>
    <name evidence="9" type="ORF">WN48_00298</name>
</gene>
<dbReference type="Pfam" id="PF00128">
    <property type="entry name" value="Alpha-amylase"/>
    <property type="match status" value="1"/>
</dbReference>
<evidence type="ECO:0000259" key="8">
    <source>
        <dbReference type="SMART" id="SM00642"/>
    </source>
</evidence>
<dbReference type="SMART" id="SM00642">
    <property type="entry name" value="Aamy"/>
    <property type="match status" value="1"/>
</dbReference>
<evidence type="ECO:0000313" key="10">
    <source>
        <dbReference type="Proteomes" id="UP000250275"/>
    </source>
</evidence>
<feature type="region of interest" description="Disordered" evidence="6">
    <location>
        <begin position="551"/>
        <end position="591"/>
    </location>
</feature>
<evidence type="ECO:0000256" key="1">
    <source>
        <dbReference type="ARBA" id="ARBA00001657"/>
    </source>
</evidence>
<sequence length="610" mass="69367">MRAVIVFCLMSLSLVAAFEWPSKRLTDKIVDFSLYQIYPRSFKDSDGDGIGDLKGITSKLDHLVESNIDALWLSPIYPSPMVDFGYDISNFVDIDPVFGTLSDLESLLKTAHKKGLKVFLDFVPNHSSDQHECEESIEPYTNYYIWKPGRVVNGVRHPPNNWVSAFGGPAWTWSEKRQAYYFHQFSAAQPDLNYRDKHVVREMKNVLRFWLRKGIDGFRMDALPYLFEDDRFLDEPLSGNTNNPNDPEYTKPIYTKDQPETYKQILDWRLVLDEFEQPKFIMIEAYANMSMTMKYYAYGANYPFNFGLIVDVNKRSTASDFKKTIESWMENMPAKSTPNWVAGNHDQPRLATRFGPSLARAVTMMTLLLPGVGVTYNGDEIGMENTWLSWEDTQDPQGCNAGKQGYEAVSRDPERSPFQWDDSVSAGFSTNPKTWLPVNDNYQFINLAEEKKDKNSYYNFYKKVSALKKSPYFKRASLITKLLNENVFAFARETKGHGSVYAIANFANTEETVDLSVFDNVSYQLNVYYISDGSTLLSGMGPFRACLDDKHFPRGGETPSTPRSGVKETPPSELDPPKGHPRGDSGFTTARGLAPTSYDLFCSQILSVEA</sequence>
<dbReference type="CDD" id="cd11328">
    <property type="entry name" value="AmyAc_maltase"/>
    <property type="match status" value="1"/>
</dbReference>
<keyword evidence="5" id="KW-0326">Glycosidase</keyword>
<comment type="catalytic activity">
    <reaction evidence="1">
        <text>Hydrolysis of terminal, non-reducing (1-&gt;4)-linked alpha-D-glucose residues with release of alpha-D-glucose.</text>
        <dbReference type="EC" id="3.2.1.20"/>
    </reaction>
</comment>
<dbReference type="InterPro" id="IPR006047">
    <property type="entry name" value="GH13_cat_dom"/>
</dbReference>
<evidence type="ECO:0000256" key="2">
    <source>
        <dbReference type="ARBA" id="ARBA00008061"/>
    </source>
</evidence>
<comment type="similarity">
    <text evidence="2">Belongs to the glycosyl hydrolase 13 family.</text>
</comment>